<dbReference type="Proteomes" id="UP000564496">
    <property type="component" value="Unassembled WGS sequence"/>
</dbReference>
<feature type="transmembrane region" description="Helical" evidence="6">
    <location>
        <begin position="41"/>
        <end position="61"/>
    </location>
</feature>
<evidence type="ECO:0000313" key="7">
    <source>
        <dbReference type="EMBL" id="NYI78815.1"/>
    </source>
</evidence>
<evidence type="ECO:0000256" key="1">
    <source>
        <dbReference type="ARBA" id="ARBA00004141"/>
    </source>
</evidence>
<dbReference type="Pfam" id="PF01925">
    <property type="entry name" value="TauE"/>
    <property type="match status" value="1"/>
</dbReference>
<dbReference type="EMBL" id="JACBZR010000001">
    <property type="protein sequence ID" value="NYI78815.1"/>
    <property type="molecule type" value="Genomic_DNA"/>
</dbReference>
<sequence length="266" mass="26796">MNAELAWLLLAGIGAGLTGSVAGLASLVSYPSLLAAGLPPVVANVTNTVAMFGVTGGTIAGSRRELRGQGRRIAWLGLASFLGGAVGAALLLTTPAEAFEAIVPWLVGSGAVLLLLRDRIRGWAAARGSRQARPPIDALPPDGAGRRTLARGFGWGVIVFVLGIYGGYFGAGVGIIALAVLVLERAEALAITNAVKNVATGVANGTAAIAYVFFAPVDWPAAIALGLGAVIGGFLGPGIVRVAPERPLRWLVGLAGLGLALHLATS</sequence>
<dbReference type="PANTHER" id="PTHR43701">
    <property type="entry name" value="MEMBRANE TRANSPORTER PROTEIN MJ0441-RELATED"/>
    <property type="match status" value="1"/>
</dbReference>
<reference evidence="7 8" key="1">
    <citation type="submission" date="2020-07" db="EMBL/GenBank/DDBJ databases">
        <title>Sequencing the genomes of 1000 actinobacteria strains.</title>
        <authorList>
            <person name="Klenk H.-P."/>
        </authorList>
    </citation>
    <scope>NUCLEOTIDE SEQUENCE [LARGE SCALE GENOMIC DNA]</scope>
    <source>
        <strain evidence="7 8">DSM 26487</strain>
    </source>
</reference>
<comment type="subcellular location">
    <subcellularLocation>
        <location evidence="6">Cell membrane</location>
        <topology evidence="6">Multi-pass membrane protein</topology>
    </subcellularLocation>
    <subcellularLocation>
        <location evidence="1">Membrane</location>
        <topology evidence="1">Multi-pass membrane protein</topology>
    </subcellularLocation>
</comment>
<dbReference type="GO" id="GO:0005886">
    <property type="term" value="C:plasma membrane"/>
    <property type="evidence" value="ECO:0007669"/>
    <property type="project" value="UniProtKB-SubCell"/>
</dbReference>
<evidence type="ECO:0000256" key="4">
    <source>
        <dbReference type="ARBA" id="ARBA00022989"/>
    </source>
</evidence>
<keyword evidence="6" id="KW-1003">Cell membrane</keyword>
<evidence type="ECO:0000313" key="8">
    <source>
        <dbReference type="Proteomes" id="UP000564496"/>
    </source>
</evidence>
<protein>
    <recommendedName>
        <fullName evidence="6">Probable membrane transporter protein</fullName>
    </recommendedName>
</protein>
<dbReference type="PANTHER" id="PTHR43701:SF2">
    <property type="entry name" value="MEMBRANE TRANSPORTER PROTEIN YJNA-RELATED"/>
    <property type="match status" value="1"/>
</dbReference>
<evidence type="ECO:0000256" key="2">
    <source>
        <dbReference type="ARBA" id="ARBA00009142"/>
    </source>
</evidence>
<name>A0A7Z0ITD9_9ACTN</name>
<feature type="transmembrane region" description="Helical" evidence="6">
    <location>
        <begin position="247"/>
        <end position="265"/>
    </location>
</feature>
<gene>
    <name evidence="7" type="ORF">BJ988_003463</name>
</gene>
<evidence type="ECO:0000256" key="3">
    <source>
        <dbReference type="ARBA" id="ARBA00022692"/>
    </source>
</evidence>
<evidence type="ECO:0000256" key="5">
    <source>
        <dbReference type="ARBA" id="ARBA00023136"/>
    </source>
</evidence>
<feature type="transmembrane region" description="Helical" evidence="6">
    <location>
        <begin position="155"/>
        <end position="183"/>
    </location>
</feature>
<comment type="similarity">
    <text evidence="2 6">Belongs to the 4-toluene sulfonate uptake permease (TSUP) (TC 2.A.102) family.</text>
</comment>
<organism evidence="7 8">
    <name type="scientific">Nocardioides panzhihuensis</name>
    <dbReference type="NCBI Taxonomy" id="860243"/>
    <lineage>
        <taxon>Bacteria</taxon>
        <taxon>Bacillati</taxon>
        <taxon>Actinomycetota</taxon>
        <taxon>Actinomycetes</taxon>
        <taxon>Propionibacteriales</taxon>
        <taxon>Nocardioidaceae</taxon>
        <taxon>Nocardioides</taxon>
    </lineage>
</organism>
<keyword evidence="3 6" id="KW-0812">Transmembrane</keyword>
<evidence type="ECO:0000256" key="6">
    <source>
        <dbReference type="RuleBase" id="RU363041"/>
    </source>
</evidence>
<dbReference type="InterPro" id="IPR002781">
    <property type="entry name" value="TM_pro_TauE-like"/>
</dbReference>
<dbReference type="RefSeq" id="WP_179659118.1">
    <property type="nucleotide sequence ID" value="NZ_JACBZR010000001.1"/>
</dbReference>
<comment type="caution">
    <text evidence="7">The sequence shown here is derived from an EMBL/GenBank/DDBJ whole genome shotgun (WGS) entry which is preliminary data.</text>
</comment>
<accession>A0A7Z0ITD9</accession>
<proteinExistence type="inferred from homology"/>
<dbReference type="AlphaFoldDB" id="A0A7Z0ITD9"/>
<keyword evidence="5 6" id="KW-0472">Membrane</keyword>
<keyword evidence="4 6" id="KW-1133">Transmembrane helix</keyword>
<keyword evidence="8" id="KW-1185">Reference proteome</keyword>
<dbReference type="InterPro" id="IPR051598">
    <property type="entry name" value="TSUP/Inactive_protease-like"/>
</dbReference>
<feature type="transmembrane region" description="Helical" evidence="6">
    <location>
        <begin position="73"/>
        <end position="92"/>
    </location>
</feature>
<feature type="transmembrane region" description="Helical" evidence="6">
    <location>
        <begin position="219"/>
        <end position="240"/>
    </location>
</feature>